<feature type="signal peptide" evidence="1">
    <location>
        <begin position="1"/>
        <end position="25"/>
    </location>
</feature>
<proteinExistence type="predicted"/>
<organism evidence="2 3">
    <name type="scientific">Biomaibacter acetigenes</name>
    <dbReference type="NCBI Taxonomy" id="2316383"/>
    <lineage>
        <taxon>Bacteria</taxon>
        <taxon>Bacillati</taxon>
        <taxon>Bacillota</taxon>
        <taxon>Clostridia</taxon>
        <taxon>Thermosediminibacterales</taxon>
        <taxon>Tepidanaerobacteraceae</taxon>
        <taxon>Biomaibacter</taxon>
    </lineage>
</organism>
<evidence type="ECO:0008006" key="4">
    <source>
        <dbReference type="Google" id="ProtNLM"/>
    </source>
</evidence>
<gene>
    <name evidence="2" type="ORF">D2962_05895</name>
</gene>
<feature type="chain" id="PRO_5018326246" description="VCBS repeat-containing protein" evidence="1">
    <location>
        <begin position="26"/>
        <end position="283"/>
    </location>
</feature>
<dbReference type="AlphaFoldDB" id="A0A3G2R4A3"/>
<dbReference type="RefSeq" id="WP_120767023.1">
    <property type="nucleotide sequence ID" value="NZ_CP033169.1"/>
</dbReference>
<dbReference type="EMBL" id="CP033169">
    <property type="protein sequence ID" value="AYO30209.1"/>
    <property type="molecule type" value="Genomic_DNA"/>
</dbReference>
<protein>
    <recommendedName>
        <fullName evidence="4">VCBS repeat-containing protein</fullName>
    </recommendedName>
</protein>
<keyword evidence="3" id="KW-1185">Reference proteome</keyword>
<evidence type="ECO:0000313" key="3">
    <source>
        <dbReference type="Proteomes" id="UP000280960"/>
    </source>
</evidence>
<keyword evidence="1" id="KW-0732">Signal</keyword>
<evidence type="ECO:0000313" key="2">
    <source>
        <dbReference type="EMBL" id="AYO30209.1"/>
    </source>
</evidence>
<accession>A0A3G2R4A3</accession>
<name>A0A3G2R4A3_9FIRM</name>
<sequence length="283" mass="32929">MFKKLSLILVLVIVLGVVFSGFAAASQKDTQNSIKSRIMTDILKDNDKTDFITWKQLSSMFADYSKNRLQSDYIVDYDVIVKDFTGDGKIDVGIISNNDRGQKYLDIYTFYGNNAYRIFSGKGKFIKINKYSFDITNIGYDGRYYHETYTYQWSKVYWKFLRIGYARTYIKSGDYDKSVYDDERIVTVKALLSARMNGNYDLAEKYLSKSYREKLGNDGIASVIPYGWVSAVDIFESQRGDWVVVVMKDRWNQSRVFKFVPVPEKDNYGNYKIDNIIEIPEAR</sequence>
<evidence type="ECO:0000256" key="1">
    <source>
        <dbReference type="SAM" id="SignalP"/>
    </source>
</evidence>
<dbReference type="KEGG" id="bacg:D2962_05895"/>
<dbReference type="Proteomes" id="UP000280960">
    <property type="component" value="Chromosome"/>
</dbReference>
<reference evidence="2 3" key="1">
    <citation type="submission" date="2018-10" db="EMBL/GenBank/DDBJ databases">
        <authorList>
            <person name="Zhang X."/>
        </authorList>
    </citation>
    <scope>NUCLEOTIDE SEQUENCE [LARGE SCALE GENOMIC DNA]</scope>
    <source>
        <strain evidence="2 3">SK-G1</strain>
    </source>
</reference>